<evidence type="ECO:0000259" key="4">
    <source>
        <dbReference type="Pfam" id="PF12936"/>
    </source>
</evidence>
<organism evidence="5 6">
    <name type="scientific">Mucor flavus</name>
    <dbReference type="NCBI Taxonomy" id="439312"/>
    <lineage>
        <taxon>Eukaryota</taxon>
        <taxon>Fungi</taxon>
        <taxon>Fungi incertae sedis</taxon>
        <taxon>Mucoromycota</taxon>
        <taxon>Mucoromycotina</taxon>
        <taxon>Mucoromycetes</taxon>
        <taxon>Mucorales</taxon>
        <taxon>Mucorineae</taxon>
        <taxon>Mucoraceae</taxon>
        <taxon>Mucor</taxon>
    </lineage>
</organism>
<dbReference type="PANTHER" id="PTHR14490">
    <property type="entry name" value="ZINC FINGER, ZZ TYPE"/>
    <property type="match status" value="1"/>
</dbReference>
<comment type="caution">
    <text evidence="5">The sequence shown here is derived from an EMBL/GenBank/DDBJ whole genome shotgun (WGS) entry which is preliminary data.</text>
</comment>
<feature type="compositionally biased region" description="Basic and acidic residues" evidence="3">
    <location>
        <begin position="565"/>
        <end position="574"/>
    </location>
</feature>
<feature type="region of interest" description="Disordered" evidence="3">
    <location>
        <begin position="133"/>
        <end position="190"/>
    </location>
</feature>
<feature type="region of interest" description="Disordered" evidence="3">
    <location>
        <begin position="545"/>
        <end position="599"/>
    </location>
</feature>
<reference evidence="5 6" key="1">
    <citation type="submission" date="2024-04" db="EMBL/GenBank/DDBJ databases">
        <title>genome sequences of Mucor flavus KT1a and Helicostylum pulchrum KT1b strains isolated from the surface of a dry-aged beef.</title>
        <authorList>
            <person name="Toyotome T."/>
            <person name="Hosono M."/>
            <person name="Torimaru M."/>
            <person name="Fukuda K."/>
            <person name="Mikami N."/>
        </authorList>
    </citation>
    <scope>NUCLEOTIDE SEQUENCE [LARGE SCALE GENOMIC DNA]</scope>
    <source>
        <strain evidence="5 6">KT1a</strain>
    </source>
</reference>
<feature type="compositionally biased region" description="Basic and acidic residues" evidence="3">
    <location>
        <begin position="8"/>
        <end position="29"/>
    </location>
</feature>
<keyword evidence="6" id="KW-1185">Reference proteome</keyword>
<evidence type="ECO:0000256" key="1">
    <source>
        <dbReference type="ARBA" id="ARBA00007473"/>
    </source>
</evidence>
<feature type="coiled-coil region" evidence="2">
    <location>
        <begin position="309"/>
        <end position="337"/>
    </location>
</feature>
<comment type="similarity">
    <text evidence="1">Belongs to the KRI1 family.</text>
</comment>
<keyword evidence="2" id="KW-0175">Coiled coil</keyword>
<proteinExistence type="inferred from homology"/>
<sequence>MDSFGVQIREREDPSQDYKRPELLKKATEEIEAEVAALAEKEASSDDDDSSSYDSDEDEDDDADLLTPAVDSQIFRTIAAIQAKDPRVYKDDTKFFDKPVASSESTPAKKEVKEKEIKLKDYERQILLENGGYVDEWKEGATGKTHRQEQEELRNAFKQAGDESSEEESEDDFLIKKDKTSEEKEAEENDYKKFLLEHMKDDEPSKKAFEALTNYKQNPNVNPEEAFLMDYVLNRGWVDKKVEKVPAIEDVEEDEKDLDDIDRFESKYNFRFEEEGANTIKTYARDVEGTVRRKQSKRARRRENEKLHKAALKEKQMELIKQQKNQKRKEIQAKLKEISGITGVENIDLEADYDPTMFDAQMNTVFDDTYYGGVEGEENVKPEWDDDIETGLPEDEDMMDADYLPGGEKYQEKAAVPAAAAVPDAERNAAKQKIDNLLEEYYALNYEDVIGGDVFTRFKYTKTEPEDYGLTPEEILLADDAELNKYIGIKSLAPYRPHKKQEYDDKVFRKHQKTKKKALEKHVKKAAKQLEKEEKRLAKEAAALKALEKGKKGTKVKKEKKEKKEKKVKEEKKEKKEKRVKVEDNGEGPSKKKKKTSHD</sequence>
<evidence type="ECO:0000256" key="3">
    <source>
        <dbReference type="SAM" id="MobiDB-lite"/>
    </source>
</evidence>
<name>A0ABP9ZAD9_9FUNG</name>
<evidence type="ECO:0000256" key="2">
    <source>
        <dbReference type="SAM" id="Coils"/>
    </source>
</evidence>
<feature type="compositionally biased region" description="Acidic residues" evidence="3">
    <location>
        <begin position="45"/>
        <end position="64"/>
    </location>
</feature>
<feature type="region of interest" description="Disordered" evidence="3">
    <location>
        <begin position="500"/>
        <end position="527"/>
    </location>
</feature>
<dbReference type="Proteomes" id="UP001473302">
    <property type="component" value="Unassembled WGS sequence"/>
</dbReference>
<feature type="compositionally biased region" description="Basic and acidic residues" evidence="3">
    <location>
        <begin position="135"/>
        <end position="155"/>
    </location>
</feature>
<dbReference type="Pfam" id="PF12936">
    <property type="entry name" value="Kri1_C"/>
    <property type="match status" value="1"/>
</dbReference>
<dbReference type="EMBL" id="BAABUK010000029">
    <property type="protein sequence ID" value="GAA5816051.1"/>
    <property type="molecule type" value="Genomic_DNA"/>
</dbReference>
<gene>
    <name evidence="5" type="ORF">MFLAVUS_009573</name>
</gene>
<dbReference type="PANTHER" id="PTHR14490:SF5">
    <property type="entry name" value="PROTEIN KRI1 HOMOLOG"/>
    <property type="match status" value="1"/>
</dbReference>
<evidence type="ECO:0000313" key="6">
    <source>
        <dbReference type="Proteomes" id="UP001473302"/>
    </source>
</evidence>
<feature type="compositionally biased region" description="Basic residues" evidence="3">
    <location>
        <begin position="552"/>
        <end position="564"/>
    </location>
</feature>
<protein>
    <recommendedName>
        <fullName evidence="4">Kri1-like C-terminal domain-containing protein</fullName>
    </recommendedName>
</protein>
<feature type="domain" description="Kri1-like C-terminal" evidence="4">
    <location>
        <begin position="433"/>
        <end position="517"/>
    </location>
</feature>
<evidence type="ECO:0000313" key="5">
    <source>
        <dbReference type="EMBL" id="GAA5816051.1"/>
    </source>
</evidence>
<dbReference type="InterPro" id="IPR018034">
    <property type="entry name" value="Kri1"/>
</dbReference>
<dbReference type="InterPro" id="IPR024626">
    <property type="entry name" value="Kri1-like_C"/>
</dbReference>
<accession>A0ABP9ZAD9</accession>
<feature type="compositionally biased region" description="Acidic residues" evidence="3">
    <location>
        <begin position="163"/>
        <end position="172"/>
    </location>
</feature>
<feature type="region of interest" description="Disordered" evidence="3">
    <location>
        <begin position="1"/>
        <end position="69"/>
    </location>
</feature>
<feature type="compositionally biased region" description="Basic and acidic residues" evidence="3">
    <location>
        <begin position="173"/>
        <end position="190"/>
    </location>
</feature>
<dbReference type="Pfam" id="PF05178">
    <property type="entry name" value="Kri1"/>
    <property type="match status" value="1"/>
</dbReference>
<feature type="compositionally biased region" description="Basic residues" evidence="3">
    <location>
        <begin position="508"/>
        <end position="527"/>
    </location>
</feature>